<dbReference type="EMBL" id="BAAFJT010000006">
    <property type="protein sequence ID" value="GAB0191565.1"/>
    <property type="molecule type" value="Genomic_DNA"/>
</dbReference>
<comment type="caution">
    <text evidence="1">The sequence shown here is derived from an EMBL/GenBank/DDBJ whole genome shotgun (WGS) entry which is preliminary data.</text>
</comment>
<keyword evidence="2" id="KW-1185">Reference proteome</keyword>
<dbReference type="Proteomes" id="UP001623348">
    <property type="component" value="Unassembled WGS sequence"/>
</dbReference>
<evidence type="ECO:0000313" key="2">
    <source>
        <dbReference type="Proteomes" id="UP001623348"/>
    </source>
</evidence>
<proteinExistence type="predicted"/>
<name>A0ABC9X2V2_GRUJA</name>
<sequence length="85" mass="9149">MLELVRHRLRQWKERAGGGNPGGGAAEDRYTCASRSDVSEATAGLACWRDTDGGSVKSPKNRSNWLELSISADGKCSALGRIRSN</sequence>
<reference evidence="1 2" key="1">
    <citation type="submission" date="2024-06" db="EMBL/GenBank/DDBJ databases">
        <title>The draft genome of Grus japonensis, version 3.</title>
        <authorList>
            <person name="Nabeshima K."/>
            <person name="Suzuki S."/>
            <person name="Onuma M."/>
        </authorList>
    </citation>
    <scope>NUCLEOTIDE SEQUENCE [LARGE SCALE GENOMIC DNA]</scope>
    <source>
        <strain evidence="1 2">451A</strain>
    </source>
</reference>
<accession>A0ABC9X2V2</accession>
<evidence type="ECO:0000313" key="1">
    <source>
        <dbReference type="EMBL" id="GAB0191565.1"/>
    </source>
</evidence>
<organism evidence="1 2">
    <name type="scientific">Grus japonensis</name>
    <name type="common">Japanese crane</name>
    <name type="synonym">Red-crowned crane</name>
    <dbReference type="NCBI Taxonomy" id="30415"/>
    <lineage>
        <taxon>Eukaryota</taxon>
        <taxon>Metazoa</taxon>
        <taxon>Chordata</taxon>
        <taxon>Craniata</taxon>
        <taxon>Vertebrata</taxon>
        <taxon>Euteleostomi</taxon>
        <taxon>Archelosauria</taxon>
        <taxon>Archosauria</taxon>
        <taxon>Dinosauria</taxon>
        <taxon>Saurischia</taxon>
        <taxon>Theropoda</taxon>
        <taxon>Coelurosauria</taxon>
        <taxon>Aves</taxon>
        <taxon>Neognathae</taxon>
        <taxon>Neoaves</taxon>
        <taxon>Gruiformes</taxon>
        <taxon>Gruidae</taxon>
        <taxon>Grus</taxon>
    </lineage>
</organism>
<protein>
    <submittedName>
        <fullName evidence="1">Uncharacterized protein</fullName>
    </submittedName>
</protein>
<dbReference type="AlphaFoldDB" id="A0ABC9X2V2"/>
<gene>
    <name evidence="1" type="ORF">GRJ2_001621800</name>
</gene>